<feature type="binding site" evidence="9">
    <location>
        <position position="56"/>
    </location>
    <ligand>
        <name>ATP</name>
        <dbReference type="ChEBI" id="CHEBI:30616"/>
    </ligand>
</feature>
<comment type="caution">
    <text evidence="9">Lacks conserved residue(s) required for the propagation of feature annotation.</text>
</comment>
<comment type="caution">
    <text evidence="12">The sequence shown here is derived from an EMBL/GenBank/DDBJ whole genome shotgun (WGS) entry which is preliminary data.</text>
</comment>
<evidence type="ECO:0000259" key="10">
    <source>
        <dbReference type="Pfam" id="PF20258"/>
    </source>
</evidence>
<evidence type="ECO:0000256" key="3">
    <source>
        <dbReference type="ARBA" id="ARBA00022694"/>
    </source>
</evidence>
<dbReference type="Gene3D" id="2.40.30.10">
    <property type="entry name" value="Translation factors"/>
    <property type="match status" value="1"/>
</dbReference>
<reference evidence="12 13" key="1">
    <citation type="journal article" date="2016" name="Nat. Commun.">
        <title>Thousands of microbial genomes shed light on interconnected biogeochemical processes in an aquifer system.</title>
        <authorList>
            <person name="Anantharaman K."/>
            <person name="Brown C.T."/>
            <person name="Hug L.A."/>
            <person name="Sharon I."/>
            <person name="Castelle C.J."/>
            <person name="Probst A.J."/>
            <person name="Thomas B.C."/>
            <person name="Singh A."/>
            <person name="Wilkins M.J."/>
            <person name="Karaoz U."/>
            <person name="Brodie E.L."/>
            <person name="Williams K.H."/>
            <person name="Hubbard S.S."/>
            <person name="Banfield J.F."/>
        </authorList>
    </citation>
    <scope>NUCLEOTIDE SEQUENCE [LARGE SCALE GENOMIC DNA]</scope>
</reference>
<name>A0A1G1Z6M4_9BACT</name>
<dbReference type="InterPro" id="IPR004506">
    <property type="entry name" value="MnmA-like"/>
</dbReference>
<feature type="region of interest" description="Interaction with tRNA" evidence="9">
    <location>
        <begin position="327"/>
        <end position="328"/>
    </location>
</feature>
<keyword evidence="2 9" id="KW-0808">Transferase</keyword>
<comment type="subcellular location">
    <subcellularLocation>
        <location evidence="9">Cytoplasm</location>
    </subcellularLocation>
</comment>
<evidence type="ECO:0000256" key="9">
    <source>
        <dbReference type="HAMAP-Rule" id="MF_00144"/>
    </source>
</evidence>
<feature type="site" description="Interaction with tRNA" evidence="9">
    <location>
        <position position="359"/>
    </location>
</feature>
<dbReference type="Pfam" id="PF20259">
    <property type="entry name" value="tRNA_Me_trans_M"/>
    <property type="match status" value="1"/>
</dbReference>
<dbReference type="EMBL" id="MHIZ01000021">
    <property type="protein sequence ID" value="OGY60275.1"/>
    <property type="molecule type" value="Genomic_DNA"/>
</dbReference>
<keyword evidence="4 9" id="KW-0547">Nucleotide-binding</keyword>
<dbReference type="InterPro" id="IPR014729">
    <property type="entry name" value="Rossmann-like_a/b/a_fold"/>
</dbReference>
<dbReference type="NCBIfam" id="TIGR00420">
    <property type="entry name" value="trmU"/>
    <property type="match status" value="1"/>
</dbReference>
<proteinExistence type="inferred from homology"/>
<comment type="function">
    <text evidence="9">Catalyzes the 2-thiolation of uridine at the wobble position (U34) of tRNA, leading to the formation of s(2)U34.</text>
</comment>
<keyword evidence="3 9" id="KW-0819">tRNA processing</keyword>
<dbReference type="Pfam" id="PF20258">
    <property type="entry name" value="tRNA_Me_trans_C"/>
    <property type="match status" value="1"/>
</dbReference>
<feature type="active site" description="Nucleophile" evidence="9">
    <location>
        <position position="116"/>
    </location>
</feature>
<evidence type="ECO:0000256" key="8">
    <source>
        <dbReference type="ARBA" id="ARBA00051542"/>
    </source>
</evidence>
<gene>
    <name evidence="9" type="primary">mnmA</name>
    <name evidence="12" type="ORF">A3I31_00305</name>
</gene>
<keyword evidence="5 9" id="KW-0067">ATP-binding</keyword>
<dbReference type="PANTHER" id="PTHR11933:SF5">
    <property type="entry name" value="MITOCHONDRIAL TRNA-SPECIFIC 2-THIOURIDYLASE 1"/>
    <property type="match status" value="1"/>
</dbReference>
<dbReference type="GO" id="GO:0103016">
    <property type="term" value="F:tRNA-uridine 2-sulfurtransferase activity"/>
    <property type="evidence" value="ECO:0007669"/>
    <property type="project" value="UniProtKB-EC"/>
</dbReference>
<dbReference type="GO" id="GO:0005524">
    <property type="term" value="F:ATP binding"/>
    <property type="evidence" value="ECO:0007669"/>
    <property type="project" value="UniProtKB-KW"/>
</dbReference>
<dbReference type="GO" id="GO:0000049">
    <property type="term" value="F:tRNA binding"/>
    <property type="evidence" value="ECO:0007669"/>
    <property type="project" value="UniProtKB-KW"/>
</dbReference>
<evidence type="ECO:0000313" key="13">
    <source>
        <dbReference type="Proteomes" id="UP000178808"/>
    </source>
</evidence>
<feature type="region of interest" description="Interaction with target base in tRNA" evidence="9">
    <location>
        <begin position="111"/>
        <end position="113"/>
    </location>
</feature>
<feature type="binding site" evidence="9">
    <location>
        <position position="140"/>
    </location>
    <ligand>
        <name>ATP</name>
        <dbReference type="ChEBI" id="CHEBI:30616"/>
    </ligand>
</feature>
<feature type="active site" description="Cysteine persulfide intermediate" evidence="9">
    <location>
        <position position="212"/>
    </location>
</feature>
<accession>A0A1G1Z6M4</accession>
<dbReference type="GO" id="GO:0005737">
    <property type="term" value="C:cytoplasm"/>
    <property type="evidence" value="ECO:0007669"/>
    <property type="project" value="UniProtKB-SubCell"/>
</dbReference>
<keyword evidence="1 9" id="KW-0820">tRNA-binding</keyword>
<keyword evidence="9" id="KW-0963">Cytoplasm</keyword>
<dbReference type="PANTHER" id="PTHR11933">
    <property type="entry name" value="TRNA 5-METHYLAMINOMETHYL-2-THIOURIDYLATE -METHYLTRANSFERASE"/>
    <property type="match status" value="1"/>
</dbReference>
<dbReference type="InterPro" id="IPR046885">
    <property type="entry name" value="MnmA-like_C"/>
</dbReference>
<feature type="region of interest" description="Interaction with tRNA" evidence="9">
    <location>
        <begin position="162"/>
        <end position="164"/>
    </location>
</feature>
<dbReference type="Proteomes" id="UP000178808">
    <property type="component" value="Unassembled WGS sequence"/>
</dbReference>
<dbReference type="AlphaFoldDB" id="A0A1G1Z6M4"/>
<organism evidence="12 13">
    <name type="scientific">Candidatus Colwellbacteria bacterium RIFCSPLOWO2_02_FULL_44_20b</name>
    <dbReference type="NCBI Taxonomy" id="1797691"/>
    <lineage>
        <taxon>Bacteria</taxon>
        <taxon>Candidatus Colwelliibacteriota</taxon>
    </lineage>
</organism>
<sequence length="388" mass="44010">MGSLKKKTVYPEQNRSQRVYPEQSRKVFVGLSGGVDSSVAALLLKKEGYNVVGIHLKCWNENGCDEIEAEYARRVAEALKIPFYTFDLEKEYEAKVVRYMINGYKKGITPNPDVMCNREIKFGLFLKKALELGADYIATGHYVKLAKKGSKYALIAANDKNKDQSYFLWTLTQNDLKYCLFPIGEYKKPEIRKIAKRTKLPTADKKDSQGICFIGKISVSDFLRKYIPIKKGNVITKEGKIIGTHDGVYFYTIGQRTGLGNLKKEKGEIESKPYYVAGKNIKKNELIVVRGENNETLYKKEVTLTNVNFITPHTQYSIPDTVLARVRYRQPLSKANFKKVGSRYELTFEKPQKFVTVGQSAVFYQKNPSVNSGHRSGELRMLGGGIIV</sequence>
<dbReference type="Gene3D" id="2.30.30.280">
    <property type="entry name" value="Adenine nucleotide alpha hydrolases-like domains"/>
    <property type="match status" value="1"/>
</dbReference>
<dbReference type="FunFam" id="2.30.30.280:FF:000001">
    <property type="entry name" value="tRNA-specific 2-thiouridylase MnmA"/>
    <property type="match status" value="1"/>
</dbReference>
<comment type="similarity">
    <text evidence="9">Belongs to the MnmA/TRMU family.</text>
</comment>
<feature type="domain" description="tRNA-specific 2-thiouridylase MnmA-like C-terminal" evidence="10">
    <location>
        <begin position="300"/>
        <end position="366"/>
    </location>
</feature>
<evidence type="ECO:0000256" key="4">
    <source>
        <dbReference type="ARBA" id="ARBA00022741"/>
    </source>
</evidence>
<dbReference type="Gene3D" id="3.40.50.620">
    <property type="entry name" value="HUPs"/>
    <property type="match status" value="1"/>
</dbReference>
<feature type="domain" description="tRNA-specific 2-thiouridylase MnmA-like central" evidence="11">
    <location>
        <begin position="221"/>
        <end position="290"/>
    </location>
</feature>
<evidence type="ECO:0000256" key="5">
    <source>
        <dbReference type="ARBA" id="ARBA00022840"/>
    </source>
</evidence>
<dbReference type="NCBIfam" id="NF001138">
    <property type="entry name" value="PRK00143.1"/>
    <property type="match status" value="1"/>
</dbReference>
<feature type="site" description="Interaction with tRNA" evidence="9">
    <location>
        <position position="141"/>
    </location>
</feature>
<dbReference type="SUPFAM" id="SSF52402">
    <property type="entry name" value="Adenine nucleotide alpha hydrolases-like"/>
    <property type="match status" value="1"/>
</dbReference>
<dbReference type="GO" id="GO:0002143">
    <property type="term" value="P:tRNA wobble position uridine thiolation"/>
    <property type="evidence" value="ECO:0007669"/>
    <property type="project" value="TreeGrafter"/>
</dbReference>
<dbReference type="CDD" id="cd01998">
    <property type="entry name" value="MnmA_TRMU-like"/>
    <property type="match status" value="1"/>
</dbReference>
<dbReference type="FunFam" id="3.40.50.620:FF:000115">
    <property type="entry name" value="tRNA-specific 2-thiouridylase MnmA"/>
    <property type="match status" value="1"/>
</dbReference>
<evidence type="ECO:0000256" key="1">
    <source>
        <dbReference type="ARBA" id="ARBA00022555"/>
    </source>
</evidence>
<dbReference type="InterPro" id="IPR023382">
    <property type="entry name" value="MnmA-like_central_sf"/>
</dbReference>
<evidence type="ECO:0000256" key="2">
    <source>
        <dbReference type="ARBA" id="ARBA00022679"/>
    </source>
</evidence>
<protein>
    <recommendedName>
        <fullName evidence="9">tRNA-specific 2-thiouridylase MnmA</fullName>
        <ecNumber evidence="9">2.8.1.13</ecNumber>
    </recommendedName>
</protein>
<dbReference type="EC" id="2.8.1.13" evidence="9"/>
<dbReference type="HAMAP" id="MF_00144">
    <property type="entry name" value="tRNA_thiouridyl_MnmA"/>
    <property type="match status" value="1"/>
</dbReference>
<keyword evidence="6 9" id="KW-0694">RNA-binding</keyword>
<feature type="binding site" evidence="9">
    <location>
        <begin position="30"/>
        <end position="37"/>
    </location>
    <ligand>
        <name>ATP</name>
        <dbReference type="ChEBI" id="CHEBI:30616"/>
    </ligand>
</feature>
<evidence type="ECO:0000313" key="12">
    <source>
        <dbReference type="EMBL" id="OGY60275.1"/>
    </source>
</evidence>
<dbReference type="Pfam" id="PF03054">
    <property type="entry name" value="tRNA_Me_trans"/>
    <property type="match status" value="1"/>
</dbReference>
<evidence type="ECO:0000259" key="11">
    <source>
        <dbReference type="Pfam" id="PF20259"/>
    </source>
</evidence>
<keyword evidence="7" id="KW-1015">Disulfide bond</keyword>
<dbReference type="InterPro" id="IPR046884">
    <property type="entry name" value="MnmA-like_central"/>
</dbReference>
<evidence type="ECO:0000256" key="6">
    <source>
        <dbReference type="ARBA" id="ARBA00022884"/>
    </source>
</evidence>
<comment type="catalytic activity">
    <reaction evidence="8 9">
        <text>S-sulfanyl-L-cysteinyl-[protein] + uridine(34) in tRNA + AH2 + ATP = 2-thiouridine(34) in tRNA + L-cysteinyl-[protein] + A + AMP + diphosphate + H(+)</text>
        <dbReference type="Rhea" id="RHEA:47032"/>
        <dbReference type="Rhea" id="RHEA-COMP:10131"/>
        <dbReference type="Rhea" id="RHEA-COMP:11726"/>
        <dbReference type="Rhea" id="RHEA-COMP:11727"/>
        <dbReference type="Rhea" id="RHEA-COMP:11728"/>
        <dbReference type="ChEBI" id="CHEBI:13193"/>
        <dbReference type="ChEBI" id="CHEBI:15378"/>
        <dbReference type="ChEBI" id="CHEBI:17499"/>
        <dbReference type="ChEBI" id="CHEBI:29950"/>
        <dbReference type="ChEBI" id="CHEBI:30616"/>
        <dbReference type="ChEBI" id="CHEBI:33019"/>
        <dbReference type="ChEBI" id="CHEBI:61963"/>
        <dbReference type="ChEBI" id="CHEBI:65315"/>
        <dbReference type="ChEBI" id="CHEBI:87170"/>
        <dbReference type="ChEBI" id="CHEBI:456215"/>
        <dbReference type="EC" id="2.8.1.13"/>
    </reaction>
</comment>
<evidence type="ECO:0000256" key="7">
    <source>
        <dbReference type="ARBA" id="ARBA00023157"/>
    </source>
</evidence>